<dbReference type="RefSeq" id="XP_062691965.1">
    <property type="nucleotide sequence ID" value="XM_062832890.1"/>
</dbReference>
<keyword evidence="1" id="KW-0472">Membrane</keyword>
<dbReference type="AlphaFoldDB" id="A0AAJ0MQT3"/>
<proteinExistence type="predicted"/>
<evidence type="ECO:0000313" key="3">
    <source>
        <dbReference type="Proteomes" id="UP001285908"/>
    </source>
</evidence>
<comment type="caution">
    <text evidence="2">The sequence shown here is derived from an EMBL/GenBank/DDBJ whole genome shotgun (WGS) entry which is preliminary data.</text>
</comment>
<dbReference type="GeneID" id="87870512"/>
<name>A0AAJ0MQT3_9PEZI</name>
<keyword evidence="3" id="KW-1185">Reference proteome</keyword>
<dbReference type="Proteomes" id="UP001285908">
    <property type="component" value="Unassembled WGS sequence"/>
</dbReference>
<dbReference type="EMBL" id="JAULSX010000005">
    <property type="protein sequence ID" value="KAK3490782.1"/>
    <property type="molecule type" value="Genomic_DNA"/>
</dbReference>
<keyword evidence="1" id="KW-1133">Transmembrane helix</keyword>
<reference evidence="2 3" key="1">
    <citation type="journal article" date="2023" name="Mol. Phylogenet. Evol.">
        <title>Genome-scale phylogeny and comparative genomics of the fungal order Sordariales.</title>
        <authorList>
            <person name="Hensen N."/>
            <person name="Bonometti L."/>
            <person name="Westerberg I."/>
            <person name="Brannstrom I.O."/>
            <person name="Guillou S."/>
            <person name="Cros-Aarteil S."/>
            <person name="Calhoun S."/>
            <person name="Haridas S."/>
            <person name="Kuo A."/>
            <person name="Mondo S."/>
            <person name="Pangilinan J."/>
            <person name="Riley R."/>
            <person name="LaButti K."/>
            <person name="Andreopoulos B."/>
            <person name="Lipzen A."/>
            <person name="Chen C."/>
            <person name="Yan M."/>
            <person name="Daum C."/>
            <person name="Ng V."/>
            <person name="Clum A."/>
            <person name="Steindorff A."/>
            <person name="Ohm R.A."/>
            <person name="Martin F."/>
            <person name="Silar P."/>
            <person name="Natvig D.O."/>
            <person name="Lalanne C."/>
            <person name="Gautier V."/>
            <person name="Ament-Velasquez S.L."/>
            <person name="Kruys A."/>
            <person name="Hutchinson M.I."/>
            <person name="Powell A.J."/>
            <person name="Barry K."/>
            <person name="Miller A.N."/>
            <person name="Grigoriev I.V."/>
            <person name="Debuchy R."/>
            <person name="Gladieux P."/>
            <person name="Hiltunen Thoren M."/>
            <person name="Johannesson H."/>
        </authorList>
    </citation>
    <scope>NUCLEOTIDE SEQUENCE [LARGE SCALE GENOMIC DNA]</scope>
    <source>
        <strain evidence="2 3">FGSC 10403</strain>
    </source>
</reference>
<accession>A0AAJ0MQT3</accession>
<protein>
    <submittedName>
        <fullName evidence="2">Uncharacterized protein</fullName>
    </submittedName>
</protein>
<sequence>MLYEFGYTRAQGIRSPQRRIEACTHILGICRGLMLMILAAHIPPDQAVGVEENSQTLLLHTFLLDVSLFFYLMFSSPFFFSFSLFLNLFLLSTYLFRSYIGFSQGARDPIGMSTS</sequence>
<gene>
    <name evidence="2" type="ORF">B0T23DRAFT_169950</name>
</gene>
<feature type="transmembrane region" description="Helical" evidence="1">
    <location>
        <begin position="62"/>
        <end position="90"/>
    </location>
</feature>
<organism evidence="2 3">
    <name type="scientific">Neurospora hispaniola</name>
    <dbReference type="NCBI Taxonomy" id="588809"/>
    <lineage>
        <taxon>Eukaryota</taxon>
        <taxon>Fungi</taxon>
        <taxon>Dikarya</taxon>
        <taxon>Ascomycota</taxon>
        <taxon>Pezizomycotina</taxon>
        <taxon>Sordariomycetes</taxon>
        <taxon>Sordariomycetidae</taxon>
        <taxon>Sordariales</taxon>
        <taxon>Sordariaceae</taxon>
        <taxon>Neurospora</taxon>
    </lineage>
</organism>
<keyword evidence="1" id="KW-0812">Transmembrane</keyword>
<feature type="transmembrane region" description="Helical" evidence="1">
    <location>
        <begin position="20"/>
        <end position="42"/>
    </location>
</feature>
<evidence type="ECO:0000256" key="1">
    <source>
        <dbReference type="SAM" id="Phobius"/>
    </source>
</evidence>
<evidence type="ECO:0000313" key="2">
    <source>
        <dbReference type="EMBL" id="KAK3490782.1"/>
    </source>
</evidence>